<dbReference type="Pfam" id="PF20026">
    <property type="entry name" value="DUF6434"/>
    <property type="match status" value="1"/>
</dbReference>
<feature type="domain" description="DUF6434" evidence="1">
    <location>
        <begin position="3"/>
        <end position="66"/>
    </location>
</feature>
<evidence type="ECO:0000313" key="2">
    <source>
        <dbReference type="EMBL" id="ECG8066805.1"/>
    </source>
</evidence>
<dbReference type="EMBL" id="AAIPPN010000005">
    <property type="protein sequence ID" value="ECG8066805.1"/>
    <property type="molecule type" value="Genomic_DNA"/>
</dbReference>
<dbReference type="InterPro" id="IPR045492">
    <property type="entry name" value="DUF6434"/>
</dbReference>
<name>A0A5Y2ZZ80_SALER</name>
<dbReference type="AlphaFoldDB" id="A0A5Y2ZZ80"/>
<protein>
    <recommendedName>
        <fullName evidence="1">DUF6434 domain-containing protein</fullName>
    </recommendedName>
</protein>
<accession>A0A5Y2ZZ80</accession>
<organism evidence="2">
    <name type="scientific">Salmonella enterica</name>
    <name type="common">Salmonella choleraesuis</name>
    <dbReference type="NCBI Taxonomy" id="28901"/>
    <lineage>
        <taxon>Bacteria</taxon>
        <taxon>Pseudomonadati</taxon>
        <taxon>Pseudomonadota</taxon>
        <taxon>Gammaproteobacteria</taxon>
        <taxon>Enterobacterales</taxon>
        <taxon>Enterobacteriaceae</taxon>
        <taxon>Salmonella</taxon>
    </lineage>
</organism>
<gene>
    <name evidence="2" type="ORF">FNG02_15150</name>
</gene>
<comment type="caution">
    <text evidence="2">The sequence shown here is derived from an EMBL/GenBank/DDBJ whole genome shotgun (WGS) entry which is preliminary data.</text>
</comment>
<proteinExistence type="predicted"/>
<sequence>MKFDWHSALLTRDTVVGPDYRNTQNVRRFLMKECGDAFRFDREFMVWIRNSEPKTLGDVVDKWKSR</sequence>
<reference evidence="2" key="1">
    <citation type="submission" date="2019-07" db="EMBL/GenBank/DDBJ databases">
        <authorList>
            <consortium name="PulseNet: The National Subtyping Network for Foodborne Disease Surveillance"/>
            <person name="Tarr C.L."/>
            <person name="Trees E."/>
            <person name="Katz L.S."/>
            <person name="Carleton-Romer H.A."/>
            <person name="Stroika S."/>
            <person name="Kucerova Z."/>
            <person name="Roache K.F."/>
            <person name="Sabol A.L."/>
            <person name="Besser J."/>
            <person name="Gerner-Smidt P."/>
        </authorList>
    </citation>
    <scope>NUCLEOTIDE SEQUENCE</scope>
    <source>
        <strain evidence="2">PNUSAS081329</strain>
    </source>
</reference>
<evidence type="ECO:0000259" key="1">
    <source>
        <dbReference type="Pfam" id="PF20026"/>
    </source>
</evidence>